<dbReference type="GO" id="GO:0005886">
    <property type="term" value="C:plasma membrane"/>
    <property type="evidence" value="ECO:0007669"/>
    <property type="project" value="UniProtKB-SubCell"/>
</dbReference>
<sequence>MNHTAAPSVAAAQPKRWSLDPVLMMFVALAIAVALTWLIPSGAYERDAKGLVIPHTFHHIDKSRDLAAMLPSKAAQDTARPASPIAIVTAIPAGMARAAALIAMLLFLGGMFGVLRATGALEAAIVRLATLTRGRAGLITPLLMVAISAGSTFLGLVSEYLVIIPMMLSLSRAMGLQPLFGFALVTVAAKIGYLCSVTNPVALLVAQPIVGVPVFSGFAFRFALWVVFLSIGIAFVMRLARQPDESRAAHDAPKLTPAQRNIMLVLAAGTTVLVCGSALLHWHYAEFSAVYIGLAALLALIARMRPATAVHHFVHGMQSMMLAGLLVGMAVGVEIVLRDGRVLDSLIHSMAAQTKGMPPVLVGHALMGVEIVLTLLIPSTSAKAALSMPILGPIAQMADVTGQSTVLAFLLGNGLVNTISPTSGMLLAFLATGGISYGQWFRFALPLVALLAVLSLGVMAIAVLIHY</sequence>
<feature type="transmembrane region" description="Helical" evidence="6">
    <location>
        <begin position="22"/>
        <end position="39"/>
    </location>
</feature>
<evidence type="ECO:0000313" key="7">
    <source>
        <dbReference type="EMBL" id="GIL40831.1"/>
    </source>
</evidence>
<evidence type="ECO:0000256" key="6">
    <source>
        <dbReference type="SAM" id="Phobius"/>
    </source>
</evidence>
<evidence type="ECO:0000256" key="2">
    <source>
        <dbReference type="ARBA" id="ARBA00022475"/>
    </source>
</evidence>
<evidence type="ECO:0000256" key="3">
    <source>
        <dbReference type="ARBA" id="ARBA00022692"/>
    </source>
</evidence>
<feature type="transmembrane region" description="Helical" evidence="6">
    <location>
        <begin position="218"/>
        <end position="240"/>
    </location>
</feature>
<protein>
    <recommendedName>
        <fullName evidence="9">C4-dicarboxylate ABC transporter</fullName>
    </recommendedName>
</protein>
<dbReference type="Pfam" id="PF03606">
    <property type="entry name" value="DcuC"/>
    <property type="match status" value="1"/>
</dbReference>
<accession>A0A8S8XFT4</accession>
<organism evidence="7 8">
    <name type="scientific">Roseiterribacter gracilis</name>
    <dbReference type="NCBI Taxonomy" id="2812848"/>
    <lineage>
        <taxon>Bacteria</taxon>
        <taxon>Pseudomonadati</taxon>
        <taxon>Pseudomonadota</taxon>
        <taxon>Alphaproteobacteria</taxon>
        <taxon>Rhodospirillales</taxon>
        <taxon>Roseiterribacteraceae</taxon>
        <taxon>Roseiterribacter</taxon>
    </lineage>
</organism>
<dbReference type="InterPro" id="IPR051679">
    <property type="entry name" value="DASS-Related_Transporters"/>
</dbReference>
<proteinExistence type="predicted"/>
<feature type="transmembrane region" description="Helical" evidence="6">
    <location>
        <begin position="179"/>
        <end position="206"/>
    </location>
</feature>
<keyword evidence="3 6" id="KW-0812">Transmembrane</keyword>
<keyword evidence="2" id="KW-1003">Cell membrane</keyword>
<dbReference type="InterPro" id="IPR018385">
    <property type="entry name" value="C4_dicarb_anaerob_car-like"/>
</dbReference>
<feature type="transmembrane region" description="Helical" evidence="6">
    <location>
        <begin position="288"/>
        <end position="304"/>
    </location>
</feature>
<feature type="transmembrane region" description="Helical" evidence="6">
    <location>
        <begin position="357"/>
        <end position="378"/>
    </location>
</feature>
<feature type="transmembrane region" description="Helical" evidence="6">
    <location>
        <begin position="98"/>
        <end position="118"/>
    </location>
</feature>
<dbReference type="PANTHER" id="PTHR43652:SF2">
    <property type="entry name" value="BASIC AMINO ACID ANTIPORTER YFCC-RELATED"/>
    <property type="match status" value="1"/>
</dbReference>
<dbReference type="EMBL" id="BOPV01000001">
    <property type="protein sequence ID" value="GIL40831.1"/>
    <property type="molecule type" value="Genomic_DNA"/>
</dbReference>
<comment type="caution">
    <text evidence="7">The sequence shown here is derived from an EMBL/GenBank/DDBJ whole genome shotgun (WGS) entry which is preliminary data.</text>
</comment>
<evidence type="ECO:0000256" key="4">
    <source>
        <dbReference type="ARBA" id="ARBA00022989"/>
    </source>
</evidence>
<keyword evidence="4 6" id="KW-1133">Transmembrane helix</keyword>
<feature type="transmembrane region" description="Helical" evidence="6">
    <location>
        <begin position="261"/>
        <end position="282"/>
    </location>
</feature>
<keyword evidence="8" id="KW-1185">Reference proteome</keyword>
<dbReference type="AlphaFoldDB" id="A0A8S8XFT4"/>
<keyword evidence="5 6" id="KW-0472">Membrane</keyword>
<comment type="subcellular location">
    <subcellularLocation>
        <location evidence="1">Cell membrane</location>
        <topology evidence="1">Multi-pass membrane protein</topology>
    </subcellularLocation>
</comment>
<dbReference type="RefSeq" id="WP_420244047.1">
    <property type="nucleotide sequence ID" value="NZ_BOPV01000001.1"/>
</dbReference>
<evidence type="ECO:0000256" key="1">
    <source>
        <dbReference type="ARBA" id="ARBA00004651"/>
    </source>
</evidence>
<dbReference type="PANTHER" id="PTHR43652">
    <property type="entry name" value="BASIC AMINO ACID ANTIPORTER YFCC-RELATED"/>
    <property type="match status" value="1"/>
</dbReference>
<evidence type="ECO:0008006" key="9">
    <source>
        <dbReference type="Google" id="ProtNLM"/>
    </source>
</evidence>
<evidence type="ECO:0000313" key="8">
    <source>
        <dbReference type="Proteomes" id="UP000681075"/>
    </source>
</evidence>
<reference evidence="7" key="1">
    <citation type="submission" date="2021-02" db="EMBL/GenBank/DDBJ databases">
        <title>Genome sequence of Rhodospirillales sp. strain TMPK1 isolated from soil.</title>
        <authorList>
            <person name="Nakai R."/>
            <person name="Kusada H."/>
            <person name="Tamaki H."/>
        </authorList>
    </citation>
    <scope>NUCLEOTIDE SEQUENCE</scope>
    <source>
        <strain evidence="7">TMPK1</strain>
    </source>
</reference>
<feature type="transmembrane region" description="Helical" evidence="6">
    <location>
        <begin position="316"/>
        <end position="337"/>
    </location>
</feature>
<feature type="transmembrane region" description="Helical" evidence="6">
    <location>
        <begin position="138"/>
        <end position="158"/>
    </location>
</feature>
<evidence type="ECO:0000256" key="5">
    <source>
        <dbReference type="ARBA" id="ARBA00023136"/>
    </source>
</evidence>
<feature type="transmembrane region" description="Helical" evidence="6">
    <location>
        <begin position="443"/>
        <end position="465"/>
    </location>
</feature>
<feature type="transmembrane region" description="Helical" evidence="6">
    <location>
        <begin position="406"/>
        <end position="431"/>
    </location>
</feature>
<gene>
    <name evidence="7" type="ORF">TMPK1_30680</name>
</gene>
<dbReference type="Proteomes" id="UP000681075">
    <property type="component" value="Unassembled WGS sequence"/>
</dbReference>
<name>A0A8S8XFT4_9PROT</name>